<evidence type="ECO:0000256" key="1">
    <source>
        <dbReference type="ARBA" id="ARBA00004123"/>
    </source>
</evidence>
<feature type="non-terminal residue" evidence="7">
    <location>
        <position position="1"/>
    </location>
</feature>
<dbReference type="InterPro" id="IPR052035">
    <property type="entry name" value="ZnF_BED_domain_contain"/>
</dbReference>
<dbReference type="PANTHER" id="PTHR46481:SF10">
    <property type="entry name" value="ZINC FINGER BED DOMAIN-CONTAINING PROTEIN 39"/>
    <property type="match status" value="1"/>
</dbReference>
<comment type="caution">
    <text evidence="7">The sequence shown here is derived from an EMBL/GenBank/DDBJ whole genome shotgun (WGS) entry which is preliminary data.</text>
</comment>
<proteinExistence type="predicted"/>
<protein>
    <submittedName>
        <fullName evidence="7">36292_t:CDS:1</fullName>
    </submittedName>
</protein>
<dbReference type="SUPFAM" id="SSF53098">
    <property type="entry name" value="Ribonuclease H-like"/>
    <property type="match status" value="1"/>
</dbReference>
<reference evidence="7 8" key="1">
    <citation type="submission" date="2021-06" db="EMBL/GenBank/DDBJ databases">
        <authorList>
            <person name="Kallberg Y."/>
            <person name="Tangrot J."/>
            <person name="Rosling A."/>
        </authorList>
    </citation>
    <scope>NUCLEOTIDE SEQUENCE [LARGE SCALE GENOMIC DNA]</scope>
    <source>
        <strain evidence="7 8">120-4 pot B 10/14</strain>
    </source>
</reference>
<gene>
    <name evidence="7" type="ORF">GMARGA_LOCUS25946</name>
</gene>
<evidence type="ECO:0000313" key="7">
    <source>
        <dbReference type="EMBL" id="CAG8814060.1"/>
    </source>
</evidence>
<comment type="subcellular location">
    <subcellularLocation>
        <location evidence="1">Nucleus</location>
    </subcellularLocation>
</comment>
<dbReference type="PANTHER" id="PTHR46481">
    <property type="entry name" value="ZINC FINGER BED DOMAIN-CONTAINING PROTEIN 4"/>
    <property type="match status" value="1"/>
</dbReference>
<dbReference type="Proteomes" id="UP000789901">
    <property type="component" value="Unassembled WGS sequence"/>
</dbReference>
<dbReference type="InterPro" id="IPR012337">
    <property type="entry name" value="RNaseH-like_sf"/>
</dbReference>
<keyword evidence="3" id="KW-0863">Zinc-finger</keyword>
<dbReference type="Pfam" id="PF04937">
    <property type="entry name" value="DUF659"/>
    <property type="match status" value="1"/>
</dbReference>
<evidence type="ECO:0000256" key="2">
    <source>
        <dbReference type="ARBA" id="ARBA00022723"/>
    </source>
</evidence>
<dbReference type="EMBL" id="CAJVQB010029443">
    <property type="protein sequence ID" value="CAG8814060.1"/>
    <property type="molecule type" value="Genomic_DNA"/>
</dbReference>
<accession>A0ABN7W3D3</accession>
<evidence type="ECO:0000256" key="5">
    <source>
        <dbReference type="ARBA" id="ARBA00023242"/>
    </source>
</evidence>
<evidence type="ECO:0000259" key="6">
    <source>
        <dbReference type="Pfam" id="PF04937"/>
    </source>
</evidence>
<evidence type="ECO:0000256" key="3">
    <source>
        <dbReference type="ARBA" id="ARBA00022771"/>
    </source>
</evidence>
<organism evidence="7 8">
    <name type="scientific">Gigaspora margarita</name>
    <dbReference type="NCBI Taxonomy" id="4874"/>
    <lineage>
        <taxon>Eukaryota</taxon>
        <taxon>Fungi</taxon>
        <taxon>Fungi incertae sedis</taxon>
        <taxon>Mucoromycota</taxon>
        <taxon>Glomeromycotina</taxon>
        <taxon>Glomeromycetes</taxon>
        <taxon>Diversisporales</taxon>
        <taxon>Gigasporaceae</taxon>
        <taxon>Gigaspora</taxon>
    </lineage>
</organism>
<feature type="domain" description="DUF659" evidence="6">
    <location>
        <begin position="191"/>
        <end position="296"/>
    </location>
</feature>
<keyword evidence="4" id="KW-0862">Zinc</keyword>
<keyword evidence="2" id="KW-0479">Metal-binding</keyword>
<name>A0ABN7W3D3_GIGMA</name>
<keyword evidence="5" id="KW-0539">Nucleus</keyword>
<keyword evidence="8" id="KW-1185">Reference proteome</keyword>
<evidence type="ECO:0000256" key="4">
    <source>
        <dbReference type="ARBA" id="ARBA00022833"/>
    </source>
</evidence>
<sequence>SESEEETSITNTSNSLSSTNSRLQQTLLIHSLQQTLLIYRSQKSNGHYEATCYYCNTSWSKGKPAKLEAHLANEYDHCPNDISRYWREKLAKKTSNYTQKSKNPVLPNPILQTSITSHFMSDCPLPKAIVDQLDQKILKGWIMAGIPFDVIENPFIQDMFKVLQSVYNPPSRLILSDRLLDEELARTIPKIDSVYNYIVTTDTRKEYLISLKNYSAQSHTEEFLANEILDVVDKLGFDKFAAVVTDTATNCRMARQKVQTTYLRIWNIQCGAYTINLIAADLVKLNNIKILINNCGKINNFFKSSYLAHSLLTRGFADIKIKEVIYMLEANNATLADCFVYLIKLAVSITNLPEANTFKILQNLGHTKSESDELVIQMRCFKANLPPFNLPYVPNIDTPKIWWGLFMNQSRHLAKLALRIFLINPMQANCERNFLALKWILGECRTHLDLNMLEGIAKISSIMSYKDNQLEVSETNLLDNDNIISNNLISLLIEEIVDLRIEEGLESSSMETAQAISSNLDYDPLDILNSFLEREKQDNSL</sequence>
<dbReference type="InterPro" id="IPR007021">
    <property type="entry name" value="DUF659"/>
</dbReference>
<evidence type="ECO:0000313" key="8">
    <source>
        <dbReference type="Proteomes" id="UP000789901"/>
    </source>
</evidence>